<name>A0A1Y1III9_KLENI</name>
<dbReference type="Proteomes" id="UP000054558">
    <property type="component" value="Unassembled WGS sequence"/>
</dbReference>
<evidence type="ECO:0000313" key="2">
    <source>
        <dbReference type="EMBL" id="GAQ88901.1"/>
    </source>
</evidence>
<dbReference type="InterPro" id="IPR001810">
    <property type="entry name" value="F-box_dom"/>
</dbReference>
<proteinExistence type="predicted"/>
<dbReference type="SUPFAM" id="SSF81383">
    <property type="entry name" value="F-box domain"/>
    <property type="match status" value="1"/>
</dbReference>
<dbReference type="InterPro" id="IPR036047">
    <property type="entry name" value="F-box-like_dom_sf"/>
</dbReference>
<organism evidence="2 3">
    <name type="scientific">Klebsormidium nitens</name>
    <name type="common">Green alga</name>
    <name type="synonym">Ulothrix nitens</name>
    <dbReference type="NCBI Taxonomy" id="105231"/>
    <lineage>
        <taxon>Eukaryota</taxon>
        <taxon>Viridiplantae</taxon>
        <taxon>Streptophyta</taxon>
        <taxon>Klebsormidiophyceae</taxon>
        <taxon>Klebsormidiales</taxon>
        <taxon>Klebsormidiaceae</taxon>
        <taxon>Klebsormidium</taxon>
    </lineage>
</organism>
<evidence type="ECO:0000259" key="1">
    <source>
        <dbReference type="Pfam" id="PF12937"/>
    </source>
</evidence>
<reference evidence="2 3" key="1">
    <citation type="journal article" date="2014" name="Nat. Commun.">
        <title>Klebsormidium flaccidum genome reveals primary factors for plant terrestrial adaptation.</title>
        <authorList>
            <person name="Hori K."/>
            <person name="Maruyama F."/>
            <person name="Fujisawa T."/>
            <person name="Togashi T."/>
            <person name="Yamamoto N."/>
            <person name="Seo M."/>
            <person name="Sato S."/>
            <person name="Yamada T."/>
            <person name="Mori H."/>
            <person name="Tajima N."/>
            <person name="Moriyama T."/>
            <person name="Ikeuchi M."/>
            <person name="Watanabe M."/>
            <person name="Wada H."/>
            <person name="Kobayashi K."/>
            <person name="Saito M."/>
            <person name="Masuda T."/>
            <person name="Sasaki-Sekimoto Y."/>
            <person name="Mashiguchi K."/>
            <person name="Awai K."/>
            <person name="Shimojima M."/>
            <person name="Masuda S."/>
            <person name="Iwai M."/>
            <person name="Nobusawa T."/>
            <person name="Narise T."/>
            <person name="Kondo S."/>
            <person name="Saito H."/>
            <person name="Sato R."/>
            <person name="Murakawa M."/>
            <person name="Ihara Y."/>
            <person name="Oshima-Yamada Y."/>
            <person name="Ohtaka K."/>
            <person name="Satoh M."/>
            <person name="Sonobe K."/>
            <person name="Ishii M."/>
            <person name="Ohtani R."/>
            <person name="Kanamori-Sato M."/>
            <person name="Honoki R."/>
            <person name="Miyazaki D."/>
            <person name="Mochizuki H."/>
            <person name="Umetsu J."/>
            <person name="Higashi K."/>
            <person name="Shibata D."/>
            <person name="Kamiya Y."/>
            <person name="Sato N."/>
            <person name="Nakamura Y."/>
            <person name="Tabata S."/>
            <person name="Ida S."/>
            <person name="Kurokawa K."/>
            <person name="Ohta H."/>
        </authorList>
    </citation>
    <scope>NUCLEOTIDE SEQUENCE [LARGE SCALE GENOMIC DNA]</scope>
    <source>
        <strain evidence="2 3">NIES-2285</strain>
    </source>
</reference>
<dbReference type="AlphaFoldDB" id="A0A1Y1III9"/>
<gene>
    <name evidence="2" type="ORF">KFL_004680050</name>
</gene>
<keyword evidence="3" id="KW-1185">Reference proteome</keyword>
<accession>A0A1Y1III9</accession>
<protein>
    <recommendedName>
        <fullName evidence="1">F-box domain-containing protein</fullName>
    </recommendedName>
</protein>
<feature type="domain" description="F-box" evidence="1">
    <location>
        <begin position="19"/>
        <end position="66"/>
    </location>
</feature>
<dbReference type="Gene3D" id="1.20.1280.50">
    <property type="match status" value="1"/>
</dbReference>
<dbReference type="EMBL" id="DF237417">
    <property type="protein sequence ID" value="GAQ88901.1"/>
    <property type="molecule type" value="Genomic_DNA"/>
</dbReference>
<sequence length="144" mass="16507">MNTEETATGAAADGVAQFTKLPPELLVRILCQDALEITDLLMFGATSKDLHGFIDGSAELWRTLYVRDFTKLHPEEKNMDAKLIKKRYRQKHVRLARKGKAVKWSRETIIETGELMGDFVSHARKRWWLRRTLATCASSLGFRE</sequence>
<evidence type="ECO:0000313" key="3">
    <source>
        <dbReference type="Proteomes" id="UP000054558"/>
    </source>
</evidence>
<dbReference type="Pfam" id="PF12937">
    <property type="entry name" value="F-box-like"/>
    <property type="match status" value="1"/>
</dbReference>